<feature type="region of interest" description="Disordered" evidence="1">
    <location>
        <begin position="200"/>
        <end position="220"/>
    </location>
</feature>
<accession>A0A2A9PAE8</accession>
<dbReference type="STRING" id="268505.A0A2A9PAE8"/>
<proteinExistence type="predicted"/>
<feature type="compositionally biased region" description="Basic and acidic residues" evidence="1">
    <location>
        <begin position="207"/>
        <end position="219"/>
    </location>
</feature>
<keyword evidence="3" id="KW-1185">Reference proteome</keyword>
<name>A0A2A9PAE8_OPHUN</name>
<evidence type="ECO:0000256" key="1">
    <source>
        <dbReference type="SAM" id="MobiDB-lite"/>
    </source>
</evidence>
<feature type="compositionally biased region" description="Basic and acidic residues" evidence="1">
    <location>
        <begin position="14"/>
        <end position="26"/>
    </location>
</feature>
<dbReference type="OrthoDB" id="1028014at2759"/>
<protein>
    <submittedName>
        <fullName evidence="2">Uncharacterized protein</fullName>
    </submittedName>
</protein>
<feature type="compositionally biased region" description="Low complexity" evidence="1">
    <location>
        <begin position="1"/>
        <end position="13"/>
    </location>
</feature>
<reference evidence="2 3" key="1">
    <citation type="journal article" date="2015" name="BMC Genomics">
        <title>Gene expression during zombie ant biting behavior reflects the complexity underlying fungal parasitic behavioral manipulation.</title>
        <authorList>
            <person name="de Bekker C."/>
            <person name="Ohm R.A."/>
            <person name="Loreto R.G."/>
            <person name="Sebastian A."/>
            <person name="Albert I."/>
            <person name="Merrow M."/>
            <person name="Brachmann A."/>
            <person name="Hughes D.P."/>
        </authorList>
    </citation>
    <scope>NUCLEOTIDE SEQUENCE [LARGE SCALE GENOMIC DNA]</scope>
    <source>
        <strain evidence="2 3">SC16a</strain>
    </source>
</reference>
<dbReference type="AlphaFoldDB" id="A0A2A9PAE8"/>
<dbReference type="PANTHER" id="PTHR34776">
    <property type="entry name" value="F17F16.3 PROTEIN"/>
    <property type="match status" value="1"/>
</dbReference>
<feature type="compositionally biased region" description="Basic and acidic residues" evidence="1">
    <location>
        <begin position="35"/>
        <end position="44"/>
    </location>
</feature>
<feature type="region of interest" description="Disordered" evidence="1">
    <location>
        <begin position="1"/>
        <end position="46"/>
    </location>
</feature>
<dbReference type="EMBL" id="LAZP02000318">
    <property type="protein sequence ID" value="PFH58184.1"/>
    <property type="molecule type" value="Genomic_DNA"/>
</dbReference>
<evidence type="ECO:0000313" key="3">
    <source>
        <dbReference type="Proteomes" id="UP000037136"/>
    </source>
</evidence>
<evidence type="ECO:0000313" key="2">
    <source>
        <dbReference type="EMBL" id="PFH58184.1"/>
    </source>
</evidence>
<dbReference type="PANTHER" id="PTHR34776:SF1">
    <property type="entry name" value="F17F16.3 PROTEIN"/>
    <property type="match status" value="1"/>
</dbReference>
<sequence>MTSPSSPSNSATAGEKHQTDHPSPDAKRRKPQAAEQHEKDEEPRVPSNVLEKGVFYLFVRGRVDTEELEKVDDIARSYILLRPVDTHSKLGDGPLDNSGTTRLLALPKKVLPVSGRDRFMAFVEKSGPSYDELKTSFLDDGEYETRTVGKRHTPAATPVGEGVYVITTTGRESHLAYMRTLPEDASSVQSELGFKDRGSFILSTKNPSKEGPARARLPEGPEYPQKILDEFRGLRWLPTRPEHLNYVNAQLLLIGESSGLDKAVEAQTTDEENDKAEPIEVLNHLEEEDLERMRQLPGTESDAIFADLRARAKDYPKLQTSF</sequence>
<gene>
    <name evidence="2" type="ORF">XA68_14041</name>
</gene>
<organism evidence="2 3">
    <name type="scientific">Ophiocordyceps unilateralis</name>
    <name type="common">Zombie-ant fungus</name>
    <name type="synonym">Torrubia unilateralis</name>
    <dbReference type="NCBI Taxonomy" id="268505"/>
    <lineage>
        <taxon>Eukaryota</taxon>
        <taxon>Fungi</taxon>
        <taxon>Dikarya</taxon>
        <taxon>Ascomycota</taxon>
        <taxon>Pezizomycotina</taxon>
        <taxon>Sordariomycetes</taxon>
        <taxon>Hypocreomycetidae</taxon>
        <taxon>Hypocreales</taxon>
        <taxon>Ophiocordycipitaceae</taxon>
        <taxon>Ophiocordyceps</taxon>
    </lineage>
</organism>
<comment type="caution">
    <text evidence="2">The sequence shown here is derived from an EMBL/GenBank/DDBJ whole genome shotgun (WGS) entry which is preliminary data.</text>
</comment>
<dbReference type="Proteomes" id="UP000037136">
    <property type="component" value="Unassembled WGS sequence"/>
</dbReference>
<reference evidence="2 3" key="2">
    <citation type="journal article" date="2017" name="Sci. Rep.">
        <title>Ant-infecting Ophiocordyceps genomes reveal a high diversity of potential behavioral manipulation genes and a possible major role for enterotoxins.</title>
        <authorList>
            <person name="de Bekker C."/>
            <person name="Ohm R.A."/>
            <person name="Evans H.C."/>
            <person name="Brachmann A."/>
            <person name="Hughes D.P."/>
        </authorList>
    </citation>
    <scope>NUCLEOTIDE SEQUENCE [LARGE SCALE GENOMIC DNA]</scope>
    <source>
        <strain evidence="2 3">SC16a</strain>
    </source>
</reference>